<dbReference type="Pfam" id="PF11017">
    <property type="entry name" value="DUF2855"/>
    <property type="match status" value="1"/>
</dbReference>
<organism evidence="1">
    <name type="scientific">Noctiluca scintillans</name>
    <name type="common">Sea sparkle</name>
    <name type="synonym">Red tide dinoflagellate</name>
    <dbReference type="NCBI Taxonomy" id="2966"/>
    <lineage>
        <taxon>Eukaryota</taxon>
        <taxon>Sar</taxon>
        <taxon>Alveolata</taxon>
        <taxon>Dinophyceae</taxon>
        <taxon>Noctilucales</taxon>
        <taxon>Noctilucaceae</taxon>
        <taxon>Noctiluca</taxon>
    </lineage>
</organism>
<gene>
    <name evidence="1" type="ORF">NSCI0253_LOCUS5792</name>
</gene>
<reference evidence="1" key="1">
    <citation type="submission" date="2021-01" db="EMBL/GenBank/DDBJ databases">
        <authorList>
            <person name="Corre E."/>
            <person name="Pelletier E."/>
            <person name="Niang G."/>
            <person name="Scheremetjew M."/>
            <person name="Finn R."/>
            <person name="Kale V."/>
            <person name="Holt S."/>
            <person name="Cochrane G."/>
            <person name="Meng A."/>
            <person name="Brown T."/>
            <person name="Cohen L."/>
        </authorList>
    </citation>
    <scope>NUCLEOTIDE SEQUENCE</scope>
</reference>
<dbReference type="InterPro" id="IPR021276">
    <property type="entry name" value="DUF2855"/>
</dbReference>
<protein>
    <submittedName>
        <fullName evidence="1">Uncharacterized protein</fullName>
    </submittedName>
</protein>
<name>A0A7S1EYF0_NOCSC</name>
<sequence length="417" mass="45028">MAQGSILIKTEVSCVLILSRGIVPESMVEIAVEPCATDGNTPDHLLVEVDSPTTASLHSGSEGSLNDSQVLVQVVRFVFTANTLTYAVAGKMPVLNYFGNFPAPTSGYARPVCWGCGVVVASRCDVPVGTRIYGLLAMSKFVTLTPEVAASGTQFVDVAPHRENILLPYKTYFTSSDDLYRDLSMEEEDFQLAAGNLFSTGWSMSQEAATHPAAPSAVLITSASSRTAFAAAFAAHFHKLALKVIGLTSAGNLDFTRNLGVYDEVLSYEDIPSLDVQKIAVYDLSGNDHVKQGIYKHFRDMVVTFGQVGMTHIESQRVNLETFGGARPSSFLVFEAMQALKKPFGGGRKLSAALADATNAYKAKVFPSFQAEREYGADETLAIFRRMARNEASPGITYVCSLWPKGQEEPDVSASRI</sequence>
<accession>A0A7S1EYF0</accession>
<dbReference type="AlphaFoldDB" id="A0A7S1EYF0"/>
<proteinExistence type="predicted"/>
<dbReference type="EMBL" id="HBFQ01008238">
    <property type="protein sequence ID" value="CAD8831445.1"/>
    <property type="molecule type" value="Transcribed_RNA"/>
</dbReference>
<evidence type="ECO:0000313" key="1">
    <source>
        <dbReference type="EMBL" id="CAD8831445.1"/>
    </source>
</evidence>